<dbReference type="PIRSF" id="PIRSF037980">
    <property type="entry name" value="SoxA"/>
    <property type="match status" value="1"/>
</dbReference>
<proteinExistence type="inferred from homology"/>
<evidence type="ECO:0000256" key="1">
    <source>
        <dbReference type="ARBA" id="ARBA00008609"/>
    </source>
</evidence>
<feature type="domain" description="Aminomethyltransferase C-terminal" evidence="4">
    <location>
        <begin position="884"/>
        <end position="970"/>
    </location>
</feature>
<dbReference type="RefSeq" id="WP_282300469.1">
    <property type="nucleotide sequence ID" value="NZ_CP124616.1"/>
</dbReference>
<dbReference type="SUPFAM" id="SSF101790">
    <property type="entry name" value="Aminomethyltransferase beta-barrel domain"/>
    <property type="match status" value="1"/>
</dbReference>
<evidence type="ECO:0000259" key="4">
    <source>
        <dbReference type="Pfam" id="PF08669"/>
    </source>
</evidence>
<dbReference type="Gene3D" id="3.10.20.440">
    <property type="entry name" value="2Fe-2S iron-sulphur cluster binding domain, sarcosine oxidase, alpha subunit, N-terminal domain"/>
    <property type="match status" value="1"/>
</dbReference>
<dbReference type="Pfam" id="PF08669">
    <property type="entry name" value="GCV_T_C"/>
    <property type="match status" value="1"/>
</dbReference>
<dbReference type="Pfam" id="PF13510">
    <property type="entry name" value="Fer2_4"/>
    <property type="match status" value="1"/>
</dbReference>
<dbReference type="PRINTS" id="PR00469">
    <property type="entry name" value="PNDRDTASEII"/>
</dbReference>
<dbReference type="PANTHER" id="PTHR43757:SF2">
    <property type="entry name" value="AMINOMETHYLTRANSFERASE, MITOCHONDRIAL"/>
    <property type="match status" value="1"/>
</dbReference>
<dbReference type="Pfam" id="PF01571">
    <property type="entry name" value="GCV_T"/>
    <property type="match status" value="1"/>
</dbReference>
<dbReference type="NCBIfam" id="TIGR01372">
    <property type="entry name" value="soxA"/>
    <property type="match status" value="1"/>
</dbReference>
<feature type="domain" description="SoxA A3" evidence="5">
    <location>
        <begin position="495"/>
        <end position="580"/>
    </location>
</feature>
<dbReference type="InterPro" id="IPR041117">
    <property type="entry name" value="SoxA_A3"/>
</dbReference>
<dbReference type="PRINTS" id="PR00368">
    <property type="entry name" value="FADPNR"/>
</dbReference>
<dbReference type="InterPro" id="IPR013977">
    <property type="entry name" value="GcvT_C"/>
</dbReference>
<dbReference type="PANTHER" id="PTHR43757">
    <property type="entry name" value="AMINOMETHYLTRANSFERASE"/>
    <property type="match status" value="1"/>
</dbReference>
<dbReference type="InterPro" id="IPR036188">
    <property type="entry name" value="FAD/NAD-bd_sf"/>
</dbReference>
<organism evidence="6 7">
    <name type="scientific">Tropicibacter oceani</name>
    <dbReference type="NCBI Taxonomy" id="3058420"/>
    <lineage>
        <taxon>Bacteria</taxon>
        <taxon>Pseudomonadati</taxon>
        <taxon>Pseudomonadota</taxon>
        <taxon>Alphaproteobacteria</taxon>
        <taxon>Rhodobacterales</taxon>
        <taxon>Roseobacteraceae</taxon>
        <taxon>Tropicibacter</taxon>
    </lineage>
</organism>
<evidence type="ECO:0000256" key="2">
    <source>
        <dbReference type="ARBA" id="ARBA00023002"/>
    </source>
</evidence>
<evidence type="ECO:0000259" key="3">
    <source>
        <dbReference type="Pfam" id="PF01571"/>
    </source>
</evidence>
<dbReference type="Pfam" id="PF12831">
    <property type="entry name" value="FAD_oxidored"/>
    <property type="match status" value="1"/>
</dbReference>
<feature type="domain" description="GCVT N-terminal" evidence="3">
    <location>
        <begin position="595"/>
        <end position="863"/>
    </location>
</feature>
<gene>
    <name evidence="6" type="ORF">QF118_18280</name>
</gene>
<evidence type="ECO:0000259" key="5">
    <source>
        <dbReference type="Pfam" id="PF17806"/>
    </source>
</evidence>
<keyword evidence="2" id="KW-0560">Oxidoreductase</keyword>
<dbReference type="InterPro" id="IPR027266">
    <property type="entry name" value="TrmE/GcvT-like"/>
</dbReference>
<protein>
    <submittedName>
        <fullName evidence="6">Sarcosine oxidase subunit alpha family protein</fullName>
    </submittedName>
</protein>
<dbReference type="Pfam" id="PF17806">
    <property type="entry name" value="SO_alpha_A3"/>
    <property type="match status" value="1"/>
</dbReference>
<dbReference type="InterPro" id="IPR042204">
    <property type="entry name" value="2Fe-2S-bd_N"/>
</dbReference>
<dbReference type="SUPFAM" id="SSF103025">
    <property type="entry name" value="Folate-binding domain"/>
    <property type="match status" value="1"/>
</dbReference>
<dbReference type="SUPFAM" id="SSF51905">
    <property type="entry name" value="FAD/NAD(P)-binding domain"/>
    <property type="match status" value="1"/>
</dbReference>
<dbReference type="InterPro" id="IPR041854">
    <property type="entry name" value="BFD-like_2Fe2S-bd_dom_sf"/>
</dbReference>
<dbReference type="InterPro" id="IPR028896">
    <property type="entry name" value="GcvT/YgfZ/DmdA"/>
</dbReference>
<comment type="similarity">
    <text evidence="1">Belongs to the GcvT family.</text>
</comment>
<sequence length="978" mass="105284">MRIDGKGRIDRSRPIGFRFDGRGYQGFAGDTLASALLGEGVRLVGRSFKYHRPRGVLTAGSEEPNALVTVRSGARAEPNTRATMQELFEGLEARSQNRWPSLALDLMAVNDLASPFLGAGFYYKTFMWPKAFWEKLYEPVIRRAAGLGALSGKPVEDRYDRAFAFCDVLVIGGGPAGLMAALAAGRAGADVILCDEGPQLGGRLLNEVEEVDGKPAHLWAADVAAELAGMDNVRVMTRTAVTGAFDQGTYGALQKVSHHLADAGDRPLETFWRIAAKRAVLCAGALERHVAFRDNDRPGIMMAGAMRGYLNRYGVVAGKTVAVFGNNDDAHRTARDLAGAGMHVVALIDSRHDAQNLAGDVPFYPGAQVTRGLGRQGLEGIALRLPDGREERLAVQALGVSGGWNPSVHLTCHLNGRPVWNDDLLAFVPRDGAVPGMSVAGAARGAFSTAACLHEGAEAGLEAARALGRKGALPNVPQAEDTPYRPGRLWAVAGKGRAWLDFQNDVTVKDVKQAAQENFRSVEHMKRYTTQGMATDQGKSSNVLALAVLADATGRGIPETGTTTFRPPYTPVAIAALGAGAQGKGFAPQRFTTSHKATVERGAPMIEAGLWYRPSYFPRPGETTWRQSCDREVRMVREAVGICDVSTLGKIELFGADVGAFLDFVYTNVFSTLKVGKVRYGLMLREDGHVMDDGTCARLGDNHWVMTTTTAAAGLVMRHLDWVKQAFCAGMDVRFTSATEQWAQFAVAGPKSRDLLNGLLDAPIDNDRCPYMACGAVSVMGVGARLFRISFSGEHAYEIAVPARYGDSLFRELVARAEAMGGGAYGMEALNVLRIEKGHITHSEIHGRTTAFDIGFQRMLSDKKDFVGKALAARPGLVDETREQLIGLRPVGAVKQIPAGAHLFEADAAPVRENDLGYVTSTGFSPTLNEVRALAFLRGGRARYGDRVKLVDHLRGVETLCEVSDPVAFDQEGGRLRG</sequence>
<dbReference type="Gene3D" id="3.30.1360.120">
    <property type="entry name" value="Probable tRNA modification gtpase trme, domain 1"/>
    <property type="match status" value="1"/>
</dbReference>
<dbReference type="Gene3D" id="3.50.50.60">
    <property type="entry name" value="FAD/NAD(P)-binding domain"/>
    <property type="match status" value="1"/>
</dbReference>
<dbReference type="Proteomes" id="UP001241605">
    <property type="component" value="Chromosome"/>
</dbReference>
<dbReference type="InterPro" id="IPR029043">
    <property type="entry name" value="GcvT/YgfZ_C"/>
</dbReference>
<accession>A0ABY8QGS8</accession>
<name>A0ABY8QGS8_9RHOB</name>
<evidence type="ECO:0000313" key="6">
    <source>
        <dbReference type="EMBL" id="WGW03839.1"/>
    </source>
</evidence>
<evidence type="ECO:0000313" key="7">
    <source>
        <dbReference type="Proteomes" id="UP001241605"/>
    </source>
</evidence>
<dbReference type="Gene3D" id="1.10.10.1100">
    <property type="entry name" value="BFD-like [2Fe-2S]-binding domain"/>
    <property type="match status" value="1"/>
</dbReference>
<dbReference type="EMBL" id="CP124616">
    <property type="protein sequence ID" value="WGW03839.1"/>
    <property type="molecule type" value="Genomic_DNA"/>
</dbReference>
<keyword evidence="7" id="KW-1185">Reference proteome</keyword>
<reference evidence="6 7" key="1">
    <citation type="submission" date="2023-05" db="EMBL/GenBank/DDBJ databases">
        <title>YMD87, complete Genome.</title>
        <authorList>
            <person name="Zhang J."/>
            <person name="Xu X."/>
        </authorList>
    </citation>
    <scope>NUCLEOTIDE SEQUENCE [LARGE SCALE GENOMIC DNA]</scope>
    <source>
        <strain evidence="6 7">YMD87</strain>
    </source>
</reference>
<dbReference type="InterPro" id="IPR006222">
    <property type="entry name" value="GCVT_N"/>
</dbReference>
<dbReference type="InterPro" id="IPR006277">
    <property type="entry name" value="Sarcosine_oxidase_asu"/>
</dbReference>